<dbReference type="EMBL" id="ACFY01000039">
    <property type="protein sequence ID" value="EEG95269.1"/>
    <property type="molecule type" value="Genomic_DNA"/>
</dbReference>
<name>C0FQ69_9FIRM</name>
<evidence type="ECO:0008006" key="3">
    <source>
        <dbReference type="Google" id="ProtNLM"/>
    </source>
</evidence>
<comment type="caution">
    <text evidence="1">The sequence shown here is derived from an EMBL/GenBank/DDBJ whole genome shotgun (WGS) entry which is preliminary data.</text>
</comment>
<sequence length="57" mass="6652">MLVPSLQHLNHGNLISPQFPLLMMIDIIYAAYVNHDRVHIEKIQKEVQRTLRGSEDK</sequence>
<organism evidence="1 2">
    <name type="scientific">Roseburia inulinivorans DSM 16841</name>
    <dbReference type="NCBI Taxonomy" id="622312"/>
    <lineage>
        <taxon>Bacteria</taxon>
        <taxon>Bacillati</taxon>
        <taxon>Bacillota</taxon>
        <taxon>Clostridia</taxon>
        <taxon>Lachnospirales</taxon>
        <taxon>Lachnospiraceae</taxon>
        <taxon>Roseburia</taxon>
    </lineage>
</organism>
<evidence type="ECO:0000313" key="1">
    <source>
        <dbReference type="EMBL" id="EEG95269.1"/>
    </source>
</evidence>
<protein>
    <recommendedName>
        <fullName evidence="3">SIS domain-containing protein</fullName>
    </recommendedName>
</protein>
<reference evidence="1 2" key="2">
    <citation type="submission" date="2009-03" db="EMBL/GenBank/DDBJ databases">
        <title>Draft genome sequence of Roseburia inulinivorans (DSM 16841).</title>
        <authorList>
            <person name="Sudarsanam P."/>
            <person name="Ley R."/>
            <person name="Guruge J."/>
            <person name="Turnbaugh P.J."/>
            <person name="Mahowald M."/>
            <person name="Liep D."/>
            <person name="Gordon J."/>
        </authorList>
    </citation>
    <scope>NUCLEOTIDE SEQUENCE [LARGE SCALE GENOMIC DNA]</scope>
    <source>
        <strain evidence="1 2">DSM 16841</strain>
    </source>
</reference>
<gene>
    <name evidence="1" type="ORF">ROSEINA2194_00873</name>
</gene>
<evidence type="ECO:0000313" key="2">
    <source>
        <dbReference type="Proteomes" id="UP000003561"/>
    </source>
</evidence>
<dbReference type="AlphaFoldDB" id="C0FQ69"/>
<dbReference type="Proteomes" id="UP000003561">
    <property type="component" value="Unassembled WGS sequence"/>
</dbReference>
<proteinExistence type="predicted"/>
<accession>C0FQ69</accession>
<reference evidence="1 2" key="1">
    <citation type="submission" date="2009-02" db="EMBL/GenBank/DDBJ databases">
        <authorList>
            <person name="Fulton L."/>
            <person name="Clifton S."/>
            <person name="Fulton B."/>
            <person name="Xu J."/>
            <person name="Minx P."/>
            <person name="Pepin K.H."/>
            <person name="Johnson M."/>
            <person name="Bhonagiri V."/>
            <person name="Nash W.E."/>
            <person name="Mardis E.R."/>
            <person name="Wilson R.K."/>
        </authorList>
    </citation>
    <scope>NUCLEOTIDE SEQUENCE [LARGE SCALE GENOMIC DNA]</scope>
    <source>
        <strain evidence="1 2">DSM 16841</strain>
    </source>
</reference>